<dbReference type="PROSITE" id="PS50280">
    <property type="entry name" value="SET"/>
    <property type="match status" value="1"/>
</dbReference>
<feature type="region of interest" description="Disordered" evidence="1">
    <location>
        <begin position="1"/>
        <end position="35"/>
    </location>
</feature>
<protein>
    <recommendedName>
        <fullName evidence="2">SET domain-containing protein</fullName>
    </recommendedName>
</protein>
<reference evidence="3 4" key="1">
    <citation type="submission" date="2019-09" db="EMBL/GenBank/DDBJ databases">
        <title>Draft genome of the ectomycorrhizal ascomycete Sphaerosporella brunnea.</title>
        <authorList>
            <consortium name="DOE Joint Genome Institute"/>
            <person name="Benucci G.M."/>
            <person name="Marozzi G."/>
            <person name="Antonielli L."/>
            <person name="Sanchez S."/>
            <person name="Marco P."/>
            <person name="Wang X."/>
            <person name="Falini L.B."/>
            <person name="Barry K."/>
            <person name="Haridas S."/>
            <person name="Lipzen A."/>
            <person name="Labutti K."/>
            <person name="Grigoriev I.V."/>
            <person name="Murat C."/>
            <person name="Martin F."/>
            <person name="Albertini E."/>
            <person name="Donnini D."/>
            <person name="Bonito G."/>
        </authorList>
    </citation>
    <scope>NUCLEOTIDE SEQUENCE [LARGE SCALE GENOMIC DNA]</scope>
    <source>
        <strain evidence="3 4">Sb_GMNB300</strain>
    </source>
</reference>
<dbReference type="EMBL" id="VXIS01000186">
    <property type="protein sequence ID" value="KAA8898353.1"/>
    <property type="molecule type" value="Genomic_DNA"/>
</dbReference>
<evidence type="ECO:0000313" key="4">
    <source>
        <dbReference type="Proteomes" id="UP000326924"/>
    </source>
</evidence>
<evidence type="ECO:0000313" key="3">
    <source>
        <dbReference type="EMBL" id="KAA8898353.1"/>
    </source>
</evidence>
<dbReference type="AlphaFoldDB" id="A0A5J5EPD9"/>
<dbReference type="OrthoDB" id="5792673at2759"/>
<organism evidence="3 4">
    <name type="scientific">Sphaerosporella brunnea</name>
    <dbReference type="NCBI Taxonomy" id="1250544"/>
    <lineage>
        <taxon>Eukaryota</taxon>
        <taxon>Fungi</taxon>
        <taxon>Dikarya</taxon>
        <taxon>Ascomycota</taxon>
        <taxon>Pezizomycotina</taxon>
        <taxon>Pezizomycetes</taxon>
        <taxon>Pezizales</taxon>
        <taxon>Pyronemataceae</taxon>
        <taxon>Sphaerosporella</taxon>
    </lineage>
</organism>
<evidence type="ECO:0000259" key="2">
    <source>
        <dbReference type="PROSITE" id="PS50280"/>
    </source>
</evidence>
<proteinExistence type="predicted"/>
<dbReference type="InterPro" id="IPR001214">
    <property type="entry name" value="SET_dom"/>
</dbReference>
<evidence type="ECO:0000256" key="1">
    <source>
        <dbReference type="SAM" id="MobiDB-lite"/>
    </source>
</evidence>
<gene>
    <name evidence="3" type="ORF">FN846DRAFT_962460</name>
</gene>
<feature type="compositionally biased region" description="Basic residues" evidence="1">
    <location>
        <begin position="1"/>
        <end position="10"/>
    </location>
</feature>
<dbReference type="Proteomes" id="UP000326924">
    <property type="component" value="Unassembled WGS sequence"/>
</dbReference>
<dbReference type="InParanoid" id="A0A5J5EPD9"/>
<sequence length="215" mass="23258">MPPKQHKPKAATKPAAPSKRNRSSGTALPPNWPPHLPYLTAPRLSSVLAAPIPSTAAAPALSALNLHAPTPPSTPSPLVRIRRIDDPSHPAHGQHGLFAARNLPARSWILDYLGRYHAAEESDPASDYDISLDRESGVAVDAQSMGNEGRFVNDYRGVPGKERPNVEFETRRVGGKAGADGQLRMGIWVLSKDIKKGQELLVSYGKGFWDGRKAE</sequence>
<comment type="caution">
    <text evidence="3">The sequence shown here is derived from an EMBL/GenBank/DDBJ whole genome shotgun (WGS) entry which is preliminary data.</text>
</comment>
<keyword evidence="4" id="KW-1185">Reference proteome</keyword>
<dbReference type="InterPro" id="IPR046341">
    <property type="entry name" value="SET_dom_sf"/>
</dbReference>
<dbReference type="SUPFAM" id="SSF82199">
    <property type="entry name" value="SET domain"/>
    <property type="match status" value="1"/>
</dbReference>
<feature type="domain" description="SET" evidence="2">
    <location>
        <begin position="77"/>
        <end position="205"/>
    </location>
</feature>
<accession>A0A5J5EPD9</accession>
<dbReference type="Gene3D" id="2.170.270.10">
    <property type="entry name" value="SET domain"/>
    <property type="match status" value="1"/>
</dbReference>
<name>A0A5J5EPD9_9PEZI</name>
<dbReference type="Pfam" id="PF00856">
    <property type="entry name" value="SET"/>
    <property type="match status" value="1"/>
</dbReference>